<dbReference type="InterPro" id="IPR021133">
    <property type="entry name" value="HEAT_type_2"/>
</dbReference>
<sequence length="527" mass="58202">MSENPESDQPLSIRCPSCRQRFNVDENLMGRTVECGGCEARFRIDDEVIIRPKKYYPGERGGPNLSRFQRVPLTSGEVPAGARPVQYAEFNHPEQLGPASPQRVIAGILGGVLMAGTALFLLLSKSQQEFGAMSVMGKLIIACFVSLLGLVLLIYANPRGRKKAIVFGLFMAAGVISIPLFVKAGPSLPVQGESAPVRQEEPKAETSEADAISQLRRRLGTKPLLEEQTRLRENGSEKKAYGIYLTGLVRRNIYTARDFLIRDTQAGPTSHPYPRDDGDYLVVLTGVSMDFGQVSEIASKLGKIESAHPEIDVVVIRVNNEQFLAGSAEKLNNKTDPAFYDLNKRELESIDLDRVRRAVERLADAEPTIYRSDISRMLVELMAKPGVNFHDSIARALKSWSEDPNAAAEAAVPVIQRYVNAGEMVPENVVDLAAIEGNDEAIPLIYEIWIENPILWDSYLLRFGEKVESLVLDKLESEDAPLQRSAAKILGQIGTGKTLPALKKLLDKDDPEIRVLAERAIKAIEDR</sequence>
<dbReference type="Gene3D" id="1.25.10.10">
    <property type="entry name" value="Leucine-rich Repeat Variant"/>
    <property type="match status" value="1"/>
</dbReference>
<dbReference type="Proteomes" id="UP001597375">
    <property type="component" value="Unassembled WGS sequence"/>
</dbReference>
<dbReference type="InterPro" id="IPR016024">
    <property type="entry name" value="ARM-type_fold"/>
</dbReference>
<accession>A0ABW5D4X9</accession>
<feature type="transmembrane region" description="Helical" evidence="1">
    <location>
        <begin position="135"/>
        <end position="157"/>
    </location>
</feature>
<dbReference type="RefSeq" id="WP_386818022.1">
    <property type="nucleotide sequence ID" value="NZ_JBHUIT010000002.1"/>
</dbReference>
<comment type="caution">
    <text evidence="2">The sequence shown here is derived from an EMBL/GenBank/DDBJ whole genome shotgun (WGS) entry which is preliminary data.</text>
</comment>
<protein>
    <submittedName>
        <fullName evidence="2">HEAT repeat domain-containing protein</fullName>
    </submittedName>
</protein>
<reference evidence="3" key="1">
    <citation type="journal article" date="2019" name="Int. J. Syst. Evol. Microbiol.">
        <title>The Global Catalogue of Microorganisms (GCM) 10K type strain sequencing project: providing services to taxonomists for standard genome sequencing and annotation.</title>
        <authorList>
            <consortium name="The Broad Institute Genomics Platform"/>
            <consortium name="The Broad Institute Genome Sequencing Center for Infectious Disease"/>
            <person name="Wu L."/>
            <person name="Ma J."/>
        </authorList>
    </citation>
    <scope>NUCLEOTIDE SEQUENCE [LARGE SCALE GENOMIC DNA]</scope>
    <source>
        <strain evidence="3">CGMCC 4.7106</strain>
    </source>
</reference>
<feature type="transmembrane region" description="Helical" evidence="1">
    <location>
        <begin position="104"/>
        <end position="123"/>
    </location>
</feature>
<evidence type="ECO:0000313" key="2">
    <source>
        <dbReference type="EMBL" id="MFD2255363.1"/>
    </source>
</evidence>
<dbReference type="Pfam" id="PF13646">
    <property type="entry name" value="HEAT_2"/>
    <property type="match status" value="1"/>
</dbReference>
<dbReference type="PROSITE" id="PS50077">
    <property type="entry name" value="HEAT_REPEAT"/>
    <property type="match status" value="1"/>
</dbReference>
<proteinExistence type="predicted"/>
<name>A0ABW5D4X9_9BACT</name>
<organism evidence="2 3">
    <name type="scientific">Luteolibacter algae</name>
    <dbReference type="NCBI Taxonomy" id="454151"/>
    <lineage>
        <taxon>Bacteria</taxon>
        <taxon>Pseudomonadati</taxon>
        <taxon>Verrucomicrobiota</taxon>
        <taxon>Verrucomicrobiia</taxon>
        <taxon>Verrucomicrobiales</taxon>
        <taxon>Verrucomicrobiaceae</taxon>
        <taxon>Luteolibacter</taxon>
    </lineage>
</organism>
<dbReference type="EMBL" id="JBHUIT010000002">
    <property type="protein sequence ID" value="MFD2255363.1"/>
    <property type="molecule type" value="Genomic_DNA"/>
</dbReference>
<keyword evidence="3" id="KW-1185">Reference proteome</keyword>
<keyword evidence="1" id="KW-0472">Membrane</keyword>
<dbReference type="InterPro" id="IPR011989">
    <property type="entry name" value="ARM-like"/>
</dbReference>
<keyword evidence="1" id="KW-0812">Transmembrane</keyword>
<dbReference type="Gene3D" id="2.20.28.160">
    <property type="match status" value="1"/>
</dbReference>
<evidence type="ECO:0000256" key="1">
    <source>
        <dbReference type="SAM" id="Phobius"/>
    </source>
</evidence>
<gene>
    <name evidence="2" type="ORF">ACFSSA_01625</name>
</gene>
<feature type="transmembrane region" description="Helical" evidence="1">
    <location>
        <begin position="164"/>
        <end position="182"/>
    </location>
</feature>
<dbReference type="SUPFAM" id="SSF48371">
    <property type="entry name" value="ARM repeat"/>
    <property type="match status" value="1"/>
</dbReference>
<keyword evidence="1" id="KW-1133">Transmembrane helix</keyword>
<evidence type="ECO:0000313" key="3">
    <source>
        <dbReference type="Proteomes" id="UP001597375"/>
    </source>
</evidence>